<evidence type="ECO:0000313" key="5">
    <source>
        <dbReference type="EMBL" id="BAG26496.1"/>
    </source>
</evidence>
<comment type="similarity">
    <text evidence="1">Belongs to the peptidase M20 family.</text>
</comment>
<feature type="binding site" evidence="4">
    <location>
        <position position="270"/>
    </location>
    <ligand>
        <name>allantoate</name>
        <dbReference type="ChEBI" id="CHEBI:17536"/>
    </ligand>
</feature>
<evidence type="ECO:0000256" key="2">
    <source>
        <dbReference type="ARBA" id="ARBA00022801"/>
    </source>
</evidence>
<dbReference type="InterPro" id="IPR002933">
    <property type="entry name" value="Peptidase_M20"/>
</dbReference>
<feature type="binding site" evidence="4">
    <location>
        <position position="210"/>
    </location>
    <ligand>
        <name>allantoate</name>
        <dbReference type="ChEBI" id="CHEBI:17536"/>
    </ligand>
</feature>
<dbReference type="PANTHER" id="PTHR32494">
    <property type="entry name" value="ALLANTOATE DEIMINASE-RELATED"/>
    <property type="match status" value="1"/>
</dbReference>
<feature type="binding site" evidence="3">
    <location>
        <position position="185"/>
    </location>
    <ligand>
        <name>Zn(2+)</name>
        <dbReference type="ChEBI" id="CHEBI:29105"/>
        <label>1</label>
    </ligand>
</feature>
<dbReference type="Gene3D" id="3.40.630.10">
    <property type="entry name" value="Zn peptidases"/>
    <property type="match status" value="1"/>
</dbReference>
<dbReference type="NCBIfam" id="TIGR01879">
    <property type="entry name" value="hydantase"/>
    <property type="match status" value="1"/>
</dbReference>
<reference evidence="5 6" key="1">
    <citation type="journal article" date="2008" name="DNA Res.">
        <title>Comparative genome analysis of Lactobacillus reuteri and Lactobacillus fermentum reveal a genomic island for reuterin and cobalamin production.</title>
        <authorList>
            <person name="Morita H."/>
            <person name="Toh H."/>
            <person name="Fukuda S."/>
            <person name="Horikawa H."/>
            <person name="Oshima K."/>
            <person name="Suzuki T."/>
            <person name="Murakami M."/>
            <person name="Hisamatsu S."/>
            <person name="Kato Y."/>
            <person name="Takizawa T."/>
            <person name="Fukuoka H."/>
            <person name="Yoshimura T."/>
            <person name="Itoh K."/>
            <person name="O'Sullivan D.J."/>
            <person name="McKay L.L."/>
            <person name="Ohno H."/>
            <person name="Kikuchi J."/>
            <person name="Masaoka T."/>
            <person name="Hattori M."/>
        </authorList>
    </citation>
    <scope>NUCLEOTIDE SEQUENCE [LARGE SCALE GENOMIC DNA]</scope>
    <source>
        <strain evidence="6">NBRC 3956 / LMG 18251</strain>
    </source>
</reference>
<gene>
    <name evidence="5" type="ordered locus">LAF_0160</name>
</gene>
<evidence type="ECO:0000256" key="1">
    <source>
        <dbReference type="ARBA" id="ARBA00006153"/>
    </source>
</evidence>
<dbReference type="EMBL" id="AP008937">
    <property type="protein sequence ID" value="BAG26496.1"/>
    <property type="molecule type" value="Genomic_DNA"/>
</dbReference>
<dbReference type="KEGG" id="lfe:LAF_0160"/>
<keyword evidence="6" id="KW-1185">Reference proteome</keyword>
<dbReference type="AlphaFoldDB" id="A0ABF7R0U7"/>
<dbReference type="Pfam" id="PF01546">
    <property type="entry name" value="Peptidase_M20"/>
    <property type="match status" value="1"/>
</dbReference>
<keyword evidence="2" id="KW-0378">Hydrolase</keyword>
<protein>
    <submittedName>
        <fullName evidence="5">Allantoate amidohydrolase</fullName>
    </submittedName>
</protein>
<dbReference type="NCBIfam" id="NF006771">
    <property type="entry name" value="PRK09290.1-5"/>
    <property type="match status" value="1"/>
</dbReference>
<sequence>MELAPTVRRLDQLSSIGSDPTGGLTRLLYSDEWLTAQKYVQEEMAAMGMTTKFDGVGNLFGRIEGKDLPNETVMTGSHIDTVVNGGNLDGQFGVLASLTAVEYLKEKYGQPQRSLEVISMAEEEGSRFPTVFWGSKNFVGIADNEEVKDIKDGQGKGFVDEMRRQGFDFQEQTRRDDIVAFVEEHIEQGSILETEGDQIGVVTSIAGQRRYNITLKGQANHAGTTPMSYRHDAVYGMAKIVTLALERAHEIGDPLVMTFGKVVPKPNTVNVVPGEVLFTMDCRHTDPDFLIEFSTQVEEMMKEVAQDMGLGIEIDRWMDEAPVPMSEKVYQTIENCAKSGGYKYRVMHSGAGHYSQIIAPVYPTAMIFVPSIGGISHNPAEETNFEDLVNGVQLLADTLYELAVANCQTKCNGLSKNTSYGVS</sequence>
<feature type="binding site" evidence="3">
    <location>
        <position position="124"/>
    </location>
    <ligand>
        <name>Zn(2+)</name>
        <dbReference type="ChEBI" id="CHEBI:29105"/>
        <label>2</label>
    </ligand>
</feature>
<dbReference type="Proteomes" id="UP000001697">
    <property type="component" value="Chromosome"/>
</dbReference>
<dbReference type="PANTHER" id="PTHR32494:SF5">
    <property type="entry name" value="ALLANTOATE AMIDOHYDROLASE"/>
    <property type="match status" value="1"/>
</dbReference>
<dbReference type="RefSeq" id="WP_012390775.1">
    <property type="nucleotide sequence ID" value="NC_010610.1"/>
</dbReference>
<keyword evidence="3" id="KW-0479">Metal-binding</keyword>
<proteinExistence type="inferred from homology"/>
<dbReference type="SUPFAM" id="SSF55031">
    <property type="entry name" value="Bacterial exopeptidase dimerisation domain"/>
    <property type="match status" value="1"/>
</dbReference>
<dbReference type="PIRSF" id="PIRSF001235">
    <property type="entry name" value="Amidase_carbamoylase"/>
    <property type="match status" value="1"/>
</dbReference>
<evidence type="ECO:0000256" key="3">
    <source>
        <dbReference type="PIRSR" id="PIRSR001235-1"/>
    </source>
</evidence>
<evidence type="ECO:0000256" key="4">
    <source>
        <dbReference type="PIRSR" id="PIRSR001235-2"/>
    </source>
</evidence>
<name>A0ABF7R0U7_LIMF3</name>
<evidence type="ECO:0000313" key="6">
    <source>
        <dbReference type="Proteomes" id="UP000001697"/>
    </source>
</evidence>
<dbReference type="SUPFAM" id="SSF53187">
    <property type="entry name" value="Zn-dependent exopeptidases"/>
    <property type="match status" value="1"/>
</dbReference>
<feature type="binding site" evidence="3">
    <location>
        <position position="89"/>
    </location>
    <ligand>
        <name>Zn(2+)</name>
        <dbReference type="ChEBI" id="CHEBI:29105"/>
        <label>2</label>
    </ligand>
</feature>
<dbReference type="Gene3D" id="3.30.70.360">
    <property type="match status" value="1"/>
</dbReference>
<feature type="binding site" evidence="3">
    <location>
        <position position="377"/>
    </location>
    <ligand>
        <name>Zn(2+)</name>
        <dbReference type="ChEBI" id="CHEBI:29105"/>
        <label>2</label>
    </ligand>
</feature>
<dbReference type="CDD" id="cd03884">
    <property type="entry name" value="M20_bAS"/>
    <property type="match status" value="1"/>
</dbReference>
<feature type="binding site" evidence="3">
    <location>
        <position position="78"/>
    </location>
    <ligand>
        <name>Zn(2+)</name>
        <dbReference type="ChEBI" id="CHEBI:29105"/>
        <label>1</label>
    </ligand>
</feature>
<accession>A0ABF7R0U7</accession>
<feature type="binding site" evidence="4">
    <location>
        <position position="283"/>
    </location>
    <ligand>
        <name>allantoate</name>
        <dbReference type="ChEBI" id="CHEBI:17536"/>
    </ligand>
</feature>
<feature type="binding site" evidence="3">
    <location>
        <position position="89"/>
    </location>
    <ligand>
        <name>Zn(2+)</name>
        <dbReference type="ChEBI" id="CHEBI:29105"/>
        <label>1</label>
    </ligand>
</feature>
<comment type="cofactor">
    <cofactor evidence="3">
        <name>Zn(2+)</name>
        <dbReference type="ChEBI" id="CHEBI:29105"/>
    </cofactor>
    <text evidence="3">Binds 2 Zn(2+) ions per subunit.</text>
</comment>
<dbReference type="InterPro" id="IPR010158">
    <property type="entry name" value="Amidase_Cbmase"/>
</dbReference>
<dbReference type="NCBIfam" id="TIGR03176">
    <property type="entry name" value="AllC"/>
    <property type="match status" value="1"/>
</dbReference>
<dbReference type="InterPro" id="IPR017591">
    <property type="entry name" value="Allantoate_amidohydrolase"/>
</dbReference>
<keyword evidence="3" id="KW-0862">Zinc</keyword>
<organism evidence="5 6">
    <name type="scientific">Limosilactobacillus fermentum (strain NBRC 3956 / LMG 18251)</name>
    <name type="common">Lactobacillus fermentum</name>
    <dbReference type="NCBI Taxonomy" id="334390"/>
    <lineage>
        <taxon>Bacteria</taxon>
        <taxon>Bacillati</taxon>
        <taxon>Bacillota</taxon>
        <taxon>Bacilli</taxon>
        <taxon>Lactobacillales</taxon>
        <taxon>Lactobacillaceae</taxon>
        <taxon>Limosilactobacillus</taxon>
    </lineage>
</organism>
<dbReference type="NCBIfam" id="NF006768">
    <property type="entry name" value="PRK09290.1-1"/>
    <property type="match status" value="1"/>
</dbReference>
<dbReference type="InterPro" id="IPR036264">
    <property type="entry name" value="Bact_exopeptidase_dim_dom"/>
</dbReference>
<dbReference type="GO" id="GO:0016787">
    <property type="term" value="F:hydrolase activity"/>
    <property type="evidence" value="ECO:0007669"/>
    <property type="project" value="UniProtKB-KW"/>
</dbReference>